<dbReference type="Proteomes" id="UP000216063">
    <property type="component" value="Unassembled WGS sequence"/>
</dbReference>
<comment type="caution">
    <text evidence="1">The sequence shown here is derived from an EMBL/GenBank/DDBJ whole genome shotgun (WGS) entry which is preliminary data.</text>
</comment>
<gene>
    <name evidence="1" type="ORF">CG716_29340</name>
</gene>
<dbReference type="OrthoDB" id="4318869at2"/>
<sequence length="89" mass="10316">MAKRYAATHFPNDRRYSIGNDLKTSGHYLAIPVINGIIEYPEQYWLKPGKYEDFVSDQSAVLKFVEECRAQQHDDQLIFVPSENRGKPL</sequence>
<dbReference type="AlphaFoldDB" id="A0A255DF15"/>
<name>A0A255DF15_9MYCO</name>
<reference evidence="1 2" key="1">
    <citation type="submission" date="2017-07" db="EMBL/GenBank/DDBJ databases">
        <title>The new phylogeny of genus Mycobacterium.</title>
        <authorList>
            <person name="Tortoli E."/>
            <person name="Trovato A."/>
            <person name="Cirillo D.M."/>
        </authorList>
    </citation>
    <scope>NUCLEOTIDE SEQUENCE [LARGE SCALE GENOMIC DNA]</scope>
    <source>
        <strain evidence="1 2">ATCC 33027</strain>
    </source>
</reference>
<evidence type="ECO:0000313" key="1">
    <source>
        <dbReference type="EMBL" id="OYN74193.1"/>
    </source>
</evidence>
<dbReference type="EMBL" id="NOZR01000055">
    <property type="protein sequence ID" value="OYN74193.1"/>
    <property type="molecule type" value="Genomic_DNA"/>
</dbReference>
<accession>A0A255DF15</accession>
<evidence type="ECO:0000313" key="2">
    <source>
        <dbReference type="Proteomes" id="UP000216063"/>
    </source>
</evidence>
<dbReference type="RefSeq" id="WP_094484656.1">
    <property type="nucleotide sequence ID" value="NZ_NOZR01000055.1"/>
</dbReference>
<protein>
    <submittedName>
        <fullName evidence="1">Uncharacterized protein</fullName>
    </submittedName>
</protein>
<proteinExistence type="predicted"/>
<keyword evidence="2" id="KW-1185">Reference proteome</keyword>
<organism evidence="1 2">
    <name type="scientific">Mycolicibacterium sphagni</name>
    <dbReference type="NCBI Taxonomy" id="1786"/>
    <lineage>
        <taxon>Bacteria</taxon>
        <taxon>Bacillati</taxon>
        <taxon>Actinomycetota</taxon>
        <taxon>Actinomycetes</taxon>
        <taxon>Mycobacteriales</taxon>
        <taxon>Mycobacteriaceae</taxon>
        <taxon>Mycolicibacterium</taxon>
    </lineage>
</organism>